<name>A0A3R9NYE2_9BACT</name>
<sequence length="179" mass="19421">MIDQQVSYFHSDINQRGGLCGTKSASRTSLIGAVIRGFGAWQGCSLWKTVSVENLRSGKTTPMIFGAHVIVYSKDAAADRAFLRDVLRFTSVDAGHGWLIFALPPAEVAVHPAEENDRPELYLMCDDLRAAIAVLAEKGVQCTEVQEARWGSIVKVRLPGGGEVGLYQPKHPTALNLAN</sequence>
<dbReference type="InterPro" id="IPR029068">
    <property type="entry name" value="Glyas_Bleomycin-R_OHBP_Dase"/>
</dbReference>
<dbReference type="EMBL" id="RSDW01000001">
    <property type="protein sequence ID" value="RSL17603.1"/>
    <property type="molecule type" value="Genomic_DNA"/>
</dbReference>
<evidence type="ECO:0000313" key="3">
    <source>
        <dbReference type="Proteomes" id="UP000269669"/>
    </source>
</evidence>
<dbReference type="Proteomes" id="UP000269669">
    <property type="component" value="Unassembled WGS sequence"/>
</dbReference>
<gene>
    <name evidence="2" type="ORF">EDE15_3138</name>
</gene>
<feature type="domain" description="VOC" evidence="1">
    <location>
        <begin position="65"/>
        <end position="169"/>
    </location>
</feature>
<dbReference type="AlphaFoldDB" id="A0A3R9NYE2"/>
<accession>A0A3R9NYE2</accession>
<dbReference type="PROSITE" id="PS51819">
    <property type="entry name" value="VOC"/>
    <property type="match status" value="1"/>
</dbReference>
<dbReference type="InterPro" id="IPR037523">
    <property type="entry name" value="VOC_core"/>
</dbReference>
<evidence type="ECO:0000259" key="1">
    <source>
        <dbReference type="PROSITE" id="PS51819"/>
    </source>
</evidence>
<evidence type="ECO:0000313" key="2">
    <source>
        <dbReference type="EMBL" id="RSL17603.1"/>
    </source>
</evidence>
<organism evidence="2 3">
    <name type="scientific">Edaphobacter aggregans</name>
    <dbReference type="NCBI Taxonomy" id="570835"/>
    <lineage>
        <taxon>Bacteria</taxon>
        <taxon>Pseudomonadati</taxon>
        <taxon>Acidobacteriota</taxon>
        <taxon>Terriglobia</taxon>
        <taxon>Terriglobales</taxon>
        <taxon>Acidobacteriaceae</taxon>
        <taxon>Edaphobacter</taxon>
    </lineage>
</organism>
<proteinExistence type="predicted"/>
<dbReference type="SUPFAM" id="SSF54593">
    <property type="entry name" value="Glyoxalase/Bleomycin resistance protein/Dihydroxybiphenyl dioxygenase"/>
    <property type="match status" value="1"/>
</dbReference>
<reference evidence="2 3" key="1">
    <citation type="submission" date="2018-12" db="EMBL/GenBank/DDBJ databases">
        <title>Sequencing of bacterial isolates from soil warming experiment in Harvard Forest, Massachusetts, USA.</title>
        <authorList>
            <person name="Deangelis K."/>
        </authorList>
    </citation>
    <scope>NUCLEOTIDE SEQUENCE [LARGE SCALE GENOMIC DNA]</scope>
    <source>
        <strain evidence="2 3">EB153</strain>
    </source>
</reference>
<comment type="caution">
    <text evidence="2">The sequence shown here is derived from an EMBL/GenBank/DDBJ whole genome shotgun (WGS) entry which is preliminary data.</text>
</comment>
<dbReference type="Gene3D" id="3.10.180.10">
    <property type="entry name" value="2,3-Dihydroxybiphenyl 1,2-Dioxygenase, domain 1"/>
    <property type="match status" value="1"/>
</dbReference>
<keyword evidence="3" id="KW-1185">Reference proteome</keyword>
<protein>
    <recommendedName>
        <fullName evidence="1">VOC domain-containing protein</fullName>
    </recommendedName>
</protein>